<sequence>MTLSPALVPQGISHSPDLSAMPKADRIKHHIRQLRTIALHQGIDGVKAYKAENPEAASLRIQSSPTIYDPKPPGYPDALASLVAGWFASDTALRSTNRDDVARLNTRLGTDRFDPDRHFSKPLSKSVLNRIEAVFVANGVQFDRAACSTMGKVRRAAMQAKSGGQATATPQAISRQGATVTIGQASFPVEHHGGHYCIRVAVAGKRVRVRLDALAEVISLAGFQSGAGVPDTPIRSIVGDSAQNGLADTIPPGTRPKTEKPPRQSPEDLAQDEPPLSLSDRIRRLPRANPRGPAIPDGQDPLALI</sequence>
<proteinExistence type="predicted"/>
<comment type="caution">
    <text evidence="2">The sequence shown here is derived from an EMBL/GenBank/DDBJ whole genome shotgun (WGS) entry which is preliminary data.</text>
</comment>
<feature type="compositionally biased region" description="Basic and acidic residues" evidence="1">
    <location>
        <begin position="256"/>
        <end position="266"/>
    </location>
</feature>
<reference evidence="2 3" key="1">
    <citation type="submission" date="2021-08" db="EMBL/GenBank/DDBJ databases">
        <title>Comparative Genomics Analysis of the Genus Qipengyuania Reveals Extensive Genetic Diversity and Metabolic Versatility, Including the Description of Fifteen Novel Species.</title>
        <authorList>
            <person name="Liu Y."/>
        </authorList>
    </citation>
    <scope>NUCLEOTIDE SEQUENCE [LARGE SCALE GENOMIC DNA]</scope>
    <source>
        <strain evidence="2 3">6D47A</strain>
    </source>
</reference>
<dbReference type="EMBL" id="JAIGNO010000006">
    <property type="protein sequence ID" value="MBX7482965.1"/>
    <property type="molecule type" value="Genomic_DNA"/>
</dbReference>
<organism evidence="2 3">
    <name type="scientific">Qipengyuania qiaonensis</name>
    <dbReference type="NCBI Taxonomy" id="2867240"/>
    <lineage>
        <taxon>Bacteria</taxon>
        <taxon>Pseudomonadati</taxon>
        <taxon>Pseudomonadota</taxon>
        <taxon>Alphaproteobacteria</taxon>
        <taxon>Sphingomonadales</taxon>
        <taxon>Erythrobacteraceae</taxon>
        <taxon>Qipengyuania</taxon>
    </lineage>
</organism>
<gene>
    <name evidence="2" type="ORF">K3174_10510</name>
</gene>
<evidence type="ECO:0000256" key="1">
    <source>
        <dbReference type="SAM" id="MobiDB-lite"/>
    </source>
</evidence>
<protein>
    <submittedName>
        <fullName evidence="2">Uncharacterized protein</fullName>
    </submittedName>
</protein>
<dbReference type="RefSeq" id="WP_221558227.1">
    <property type="nucleotide sequence ID" value="NZ_JAIGNO010000006.1"/>
</dbReference>
<evidence type="ECO:0000313" key="3">
    <source>
        <dbReference type="Proteomes" id="UP000755104"/>
    </source>
</evidence>
<accession>A0ABS7J6L0</accession>
<feature type="region of interest" description="Disordered" evidence="1">
    <location>
        <begin position="234"/>
        <end position="305"/>
    </location>
</feature>
<name>A0ABS7J6L0_9SPHN</name>
<feature type="region of interest" description="Disordered" evidence="1">
    <location>
        <begin position="1"/>
        <end position="20"/>
    </location>
</feature>
<dbReference type="Proteomes" id="UP000755104">
    <property type="component" value="Unassembled WGS sequence"/>
</dbReference>
<evidence type="ECO:0000313" key="2">
    <source>
        <dbReference type="EMBL" id="MBX7482965.1"/>
    </source>
</evidence>
<keyword evidence="3" id="KW-1185">Reference proteome</keyword>